<keyword evidence="2" id="KW-1185">Reference proteome</keyword>
<comment type="caution">
    <text evidence="1">The sequence shown here is derived from an EMBL/GenBank/DDBJ whole genome shotgun (WGS) entry which is preliminary data.</text>
</comment>
<evidence type="ECO:0008006" key="3">
    <source>
        <dbReference type="Google" id="ProtNLM"/>
    </source>
</evidence>
<proteinExistence type="predicted"/>
<gene>
    <name evidence="1" type="ORF">GCM10020367_37810</name>
</gene>
<evidence type="ECO:0000313" key="2">
    <source>
        <dbReference type="Proteomes" id="UP001499990"/>
    </source>
</evidence>
<reference evidence="2" key="1">
    <citation type="journal article" date="2019" name="Int. J. Syst. Evol. Microbiol.">
        <title>The Global Catalogue of Microorganisms (GCM) 10K type strain sequencing project: providing services to taxonomists for standard genome sequencing and annotation.</title>
        <authorList>
            <consortium name="The Broad Institute Genomics Platform"/>
            <consortium name="The Broad Institute Genome Sequencing Center for Infectious Disease"/>
            <person name="Wu L."/>
            <person name="Ma J."/>
        </authorList>
    </citation>
    <scope>NUCLEOTIDE SEQUENCE [LARGE SCALE GENOMIC DNA]</scope>
    <source>
        <strain evidence="2">JCM 9651</strain>
    </source>
</reference>
<accession>A0ABP6SDU5</accession>
<sequence length="100" mass="10347">MASDDLNIAAGELRASAGAADTLVTDLQAPLRKAIDDMAAASGSFRAWTVGPRLGSTGTGWGSALSTLQGRLGEHARGLRMLANGDDITNQEVSDSFKGW</sequence>
<organism evidence="1 2">
    <name type="scientific">Streptomyces sannanensis</name>
    <dbReference type="NCBI Taxonomy" id="285536"/>
    <lineage>
        <taxon>Bacteria</taxon>
        <taxon>Bacillati</taxon>
        <taxon>Actinomycetota</taxon>
        <taxon>Actinomycetes</taxon>
        <taxon>Kitasatosporales</taxon>
        <taxon>Streptomycetaceae</taxon>
        <taxon>Streptomyces</taxon>
    </lineage>
</organism>
<name>A0ABP6SDU5_9ACTN</name>
<dbReference type="EMBL" id="BAAAYL010000001">
    <property type="protein sequence ID" value="GAA3374331.1"/>
    <property type="molecule type" value="Genomic_DNA"/>
</dbReference>
<evidence type="ECO:0000313" key="1">
    <source>
        <dbReference type="EMBL" id="GAA3374331.1"/>
    </source>
</evidence>
<protein>
    <recommendedName>
        <fullName evidence="3">WXG100 family type VII secretion target</fullName>
    </recommendedName>
</protein>
<dbReference type="Proteomes" id="UP001499990">
    <property type="component" value="Unassembled WGS sequence"/>
</dbReference>